<dbReference type="InterPro" id="IPR009844">
    <property type="entry name" value="DUF1404"/>
</dbReference>
<evidence type="ECO:0008006" key="4">
    <source>
        <dbReference type="Google" id="ProtNLM"/>
    </source>
</evidence>
<keyword evidence="1" id="KW-0812">Transmembrane</keyword>
<evidence type="ECO:0000313" key="2">
    <source>
        <dbReference type="EMBL" id="PSN83084.1"/>
    </source>
</evidence>
<feature type="transmembrane region" description="Helical" evidence="1">
    <location>
        <begin position="149"/>
        <end position="172"/>
    </location>
</feature>
<keyword evidence="1" id="KW-0472">Membrane</keyword>
<name>A0A2R6A9K2_9ARCH</name>
<dbReference type="EMBL" id="NEXC01000037">
    <property type="protein sequence ID" value="PSN83084.1"/>
    <property type="molecule type" value="Genomic_DNA"/>
</dbReference>
<evidence type="ECO:0000313" key="3">
    <source>
        <dbReference type="Proteomes" id="UP000240880"/>
    </source>
</evidence>
<keyword evidence="1" id="KW-1133">Transmembrane helix</keyword>
<accession>A0A2R6A9K2</accession>
<dbReference type="Pfam" id="PF07185">
    <property type="entry name" value="DUF1404"/>
    <property type="match status" value="1"/>
</dbReference>
<gene>
    <name evidence="2" type="ORF">B9Q01_05945</name>
</gene>
<feature type="transmembrane region" description="Helical" evidence="1">
    <location>
        <begin position="117"/>
        <end position="137"/>
    </location>
</feature>
<comment type="caution">
    <text evidence="2">The sequence shown here is derived from an EMBL/GenBank/DDBJ whole genome shotgun (WGS) entry which is preliminary data.</text>
</comment>
<dbReference type="AlphaFoldDB" id="A0A2R6A9K2"/>
<feature type="transmembrane region" description="Helical" evidence="1">
    <location>
        <begin position="35"/>
        <end position="53"/>
    </location>
</feature>
<evidence type="ECO:0000256" key="1">
    <source>
        <dbReference type="SAM" id="Phobius"/>
    </source>
</evidence>
<sequence>MTSMSKKAFVPLFLVLLFVNPWVEALDFRNPLPFMFSHYALFISGFLFSSWHFKKTIKWAWVFSVFVAALWHTPYFFSVSATNLVYRALEESTLFLGGFSAGFSVPNKSGVFKATLFGLWVLSDTVLSVIFLVNPKLYTDYPPYSPSELQIVGVAMILFMNVIVAIVIYLYTKSVYATLGEKAID</sequence>
<protein>
    <recommendedName>
        <fullName evidence="4">DUF1404 domain-containing protein</fullName>
    </recommendedName>
</protein>
<proteinExistence type="predicted"/>
<reference evidence="2 3" key="1">
    <citation type="submission" date="2017-04" db="EMBL/GenBank/DDBJ databases">
        <title>Novel microbial lineages endemic to geothermal iron-oxide mats fill important gaps in the evolutionary history of Archaea.</title>
        <authorList>
            <person name="Jay Z.J."/>
            <person name="Beam J.P."/>
            <person name="Dlakic M."/>
            <person name="Rusch D.B."/>
            <person name="Kozubal M.A."/>
            <person name="Inskeep W.P."/>
        </authorList>
    </citation>
    <scope>NUCLEOTIDE SEQUENCE [LARGE SCALE GENOMIC DNA]</scope>
    <source>
        <strain evidence="2">OSP_D</strain>
    </source>
</reference>
<organism evidence="2 3">
    <name type="scientific">Candidatus Marsarchaeota G1 archaeon OSP_D</name>
    <dbReference type="NCBI Taxonomy" id="1978155"/>
    <lineage>
        <taxon>Archaea</taxon>
        <taxon>Candidatus Marsarchaeota</taxon>
        <taxon>Candidatus Marsarchaeota group 1</taxon>
    </lineage>
</organism>
<feature type="transmembrane region" description="Helical" evidence="1">
    <location>
        <begin position="84"/>
        <end position="105"/>
    </location>
</feature>
<dbReference type="Proteomes" id="UP000240880">
    <property type="component" value="Unassembled WGS sequence"/>
</dbReference>
<feature type="transmembrane region" description="Helical" evidence="1">
    <location>
        <begin position="60"/>
        <end position="78"/>
    </location>
</feature>